<dbReference type="InterPro" id="IPR036837">
    <property type="entry name" value="Cation_efflux_CTD_sf"/>
</dbReference>
<feature type="transmembrane region" description="Helical" evidence="8">
    <location>
        <begin position="109"/>
        <end position="127"/>
    </location>
</feature>
<dbReference type="PANTHER" id="PTHR43840:SF15">
    <property type="entry name" value="MITOCHONDRIAL METAL TRANSPORTER 1-RELATED"/>
    <property type="match status" value="1"/>
</dbReference>
<feature type="transmembrane region" description="Helical" evidence="8">
    <location>
        <begin position="177"/>
        <end position="194"/>
    </location>
</feature>
<comment type="similarity">
    <text evidence="2">Belongs to the cation diffusion facilitator (CDF) transporter (TC 2.A.4) family.</text>
</comment>
<comment type="subcellular location">
    <subcellularLocation>
        <location evidence="1">Membrane</location>
        <topology evidence="1">Multi-pass membrane protein</topology>
    </subcellularLocation>
</comment>
<dbReference type="Gene3D" id="1.20.1510.10">
    <property type="entry name" value="Cation efflux protein transmembrane domain"/>
    <property type="match status" value="1"/>
</dbReference>
<dbReference type="PANTHER" id="PTHR43840">
    <property type="entry name" value="MITOCHONDRIAL METAL TRANSPORTER 1-RELATED"/>
    <property type="match status" value="1"/>
</dbReference>
<feature type="domain" description="Cation efflux protein cytoplasmic" evidence="10">
    <location>
        <begin position="302"/>
        <end position="363"/>
    </location>
</feature>
<keyword evidence="5 8" id="KW-1133">Transmembrane helix</keyword>
<evidence type="ECO:0000313" key="11">
    <source>
        <dbReference type="EMBL" id="VCU09939.1"/>
    </source>
</evidence>
<dbReference type="Pfam" id="PF01545">
    <property type="entry name" value="Cation_efflux"/>
    <property type="match status" value="1"/>
</dbReference>
<dbReference type="GO" id="GO:0006882">
    <property type="term" value="P:intracellular zinc ion homeostasis"/>
    <property type="evidence" value="ECO:0007669"/>
    <property type="project" value="TreeGrafter"/>
</dbReference>
<dbReference type="OrthoDB" id="9806522at2"/>
<evidence type="ECO:0000259" key="10">
    <source>
        <dbReference type="Pfam" id="PF16916"/>
    </source>
</evidence>
<sequence length="481" mass="50723">MLSKKERVAAVSVLASGSLALAKFAIGIAIGSLALISDALHSLIDLGATLVTWYAVRVSDRPPDANHHYGHGKVESLAALAETALLFLLAGGIAVEGVQRLIHGGSTPVFSWIPFGVLAVEMVVNGWRAHVLRKTARETGSHALEADSLHFASDLYGSVAVIIGLVLAAYGQAWGDPAAALAVAVIVAALGVRMSRRTIESLMDTAPPGVRDRVARTITAMPGIVRVDRLRVRTVGARHFVDVALAVPRTLPLDRVAALKTRLHTAVASALDDAEADVTISTTPVALDDESVQERIMVIARNRGLAVHHLTVQSIGERLTVALDLEVDGDMPMGAAHEIATALEDAIVAELGPAVEVETHIEPLQAPLTEGREAPPARVAAVADTLGALVGQHPALRNIHDVRLRETPDGDLVVFHCHVDPTRSVLAAHRAVDELERDLRRVQPQVRRAIGHAEPFNADTSVPAGQAAGRTADQAAGRPAG</sequence>
<keyword evidence="12" id="KW-1185">Reference proteome</keyword>
<dbReference type="AlphaFoldDB" id="A0A447CXB5"/>
<evidence type="ECO:0000256" key="6">
    <source>
        <dbReference type="ARBA" id="ARBA00023136"/>
    </source>
</evidence>
<dbReference type="EMBL" id="UWOC01000158">
    <property type="protein sequence ID" value="VCU09939.1"/>
    <property type="molecule type" value="Genomic_DNA"/>
</dbReference>
<dbReference type="InterPro" id="IPR027470">
    <property type="entry name" value="Cation_efflux_CTD"/>
</dbReference>
<dbReference type="InterPro" id="IPR050291">
    <property type="entry name" value="CDF_Transporter"/>
</dbReference>
<evidence type="ECO:0000256" key="8">
    <source>
        <dbReference type="SAM" id="Phobius"/>
    </source>
</evidence>
<evidence type="ECO:0000313" key="12">
    <source>
        <dbReference type="Proteomes" id="UP000289200"/>
    </source>
</evidence>
<feature type="region of interest" description="Disordered" evidence="7">
    <location>
        <begin position="450"/>
        <end position="481"/>
    </location>
</feature>
<feature type="domain" description="Cation efflux protein cytoplasmic" evidence="10">
    <location>
        <begin position="210"/>
        <end position="280"/>
    </location>
</feature>
<dbReference type="Gene3D" id="3.30.70.1350">
    <property type="entry name" value="Cation efflux protein, cytoplasmic domain"/>
    <property type="match status" value="3"/>
</dbReference>
<evidence type="ECO:0000259" key="9">
    <source>
        <dbReference type="Pfam" id="PF01545"/>
    </source>
</evidence>
<keyword evidence="6 8" id="KW-0472">Membrane</keyword>
<dbReference type="NCBIfam" id="TIGR01297">
    <property type="entry name" value="CDF"/>
    <property type="match status" value="1"/>
</dbReference>
<dbReference type="InterPro" id="IPR058533">
    <property type="entry name" value="Cation_efflux_TM"/>
</dbReference>
<dbReference type="GO" id="GO:0015093">
    <property type="term" value="F:ferrous iron transmembrane transporter activity"/>
    <property type="evidence" value="ECO:0007669"/>
    <property type="project" value="TreeGrafter"/>
</dbReference>
<evidence type="ECO:0000256" key="2">
    <source>
        <dbReference type="ARBA" id="ARBA00008114"/>
    </source>
</evidence>
<evidence type="ECO:0000256" key="1">
    <source>
        <dbReference type="ARBA" id="ARBA00004141"/>
    </source>
</evidence>
<keyword evidence="4 8" id="KW-0812">Transmembrane</keyword>
<dbReference type="InterPro" id="IPR027469">
    <property type="entry name" value="Cation_efflux_TMD_sf"/>
</dbReference>
<comment type="caution">
    <text evidence="11">The sequence shown here is derived from an EMBL/GenBank/DDBJ whole genome shotgun (WGS) entry which is preliminary data.</text>
</comment>
<accession>A0A447CXB5</accession>
<keyword evidence="3" id="KW-0813">Transport</keyword>
<dbReference type="InterPro" id="IPR002524">
    <property type="entry name" value="Cation_efflux"/>
</dbReference>
<proteinExistence type="inferred from homology"/>
<dbReference type="GO" id="GO:0005886">
    <property type="term" value="C:plasma membrane"/>
    <property type="evidence" value="ECO:0007669"/>
    <property type="project" value="TreeGrafter"/>
</dbReference>
<dbReference type="SUPFAM" id="SSF160240">
    <property type="entry name" value="Cation efflux protein cytoplasmic domain-like"/>
    <property type="match status" value="3"/>
</dbReference>
<evidence type="ECO:0000256" key="4">
    <source>
        <dbReference type="ARBA" id="ARBA00022692"/>
    </source>
</evidence>
<feature type="domain" description="Cation efflux protein cytoplasmic" evidence="10">
    <location>
        <begin position="388"/>
        <end position="455"/>
    </location>
</feature>
<feature type="transmembrane region" description="Helical" evidence="8">
    <location>
        <begin position="32"/>
        <end position="56"/>
    </location>
</feature>
<feature type="domain" description="Cation efflux protein transmembrane" evidence="9">
    <location>
        <begin position="11"/>
        <end position="203"/>
    </location>
</feature>
<evidence type="ECO:0000256" key="5">
    <source>
        <dbReference type="ARBA" id="ARBA00022989"/>
    </source>
</evidence>
<evidence type="ECO:0000256" key="7">
    <source>
        <dbReference type="SAM" id="MobiDB-lite"/>
    </source>
</evidence>
<gene>
    <name evidence="11" type="primary">fieF</name>
    <name evidence="11" type="ORF">RHODGE_RHODGE_03105</name>
</gene>
<protein>
    <submittedName>
        <fullName evidence="11">Ferrous-iron efflux pump FieF</fullName>
    </submittedName>
</protein>
<feature type="transmembrane region" description="Helical" evidence="8">
    <location>
        <begin position="148"/>
        <end position="171"/>
    </location>
</feature>
<dbReference type="GO" id="GO:0015341">
    <property type="term" value="F:zinc efflux antiporter activity"/>
    <property type="evidence" value="ECO:0007669"/>
    <property type="project" value="TreeGrafter"/>
</dbReference>
<dbReference type="Proteomes" id="UP000289200">
    <property type="component" value="Unassembled WGS sequence"/>
</dbReference>
<dbReference type="RefSeq" id="WP_129609724.1">
    <property type="nucleotide sequence ID" value="NZ_UWOC01000158.1"/>
</dbReference>
<dbReference type="SUPFAM" id="SSF161111">
    <property type="entry name" value="Cation efflux protein transmembrane domain-like"/>
    <property type="match status" value="1"/>
</dbReference>
<organism evidence="11 12">
    <name type="scientific">Rhodoplanes serenus</name>
    <dbReference type="NCBI Taxonomy" id="200615"/>
    <lineage>
        <taxon>Bacteria</taxon>
        <taxon>Pseudomonadati</taxon>
        <taxon>Pseudomonadota</taxon>
        <taxon>Alphaproteobacteria</taxon>
        <taxon>Hyphomicrobiales</taxon>
        <taxon>Nitrobacteraceae</taxon>
        <taxon>Rhodoplanes</taxon>
    </lineage>
</organism>
<dbReference type="Pfam" id="PF16916">
    <property type="entry name" value="ZT_dimer"/>
    <property type="match status" value="3"/>
</dbReference>
<feature type="transmembrane region" description="Helical" evidence="8">
    <location>
        <begin position="77"/>
        <end position="97"/>
    </location>
</feature>
<dbReference type="GO" id="GO:0015086">
    <property type="term" value="F:cadmium ion transmembrane transporter activity"/>
    <property type="evidence" value="ECO:0007669"/>
    <property type="project" value="TreeGrafter"/>
</dbReference>
<reference evidence="12" key="1">
    <citation type="submission" date="2018-10" db="EMBL/GenBank/DDBJ databases">
        <authorList>
            <person name="Peiro R."/>
            <person name="Begona"/>
            <person name="Cbmso G."/>
            <person name="Lopez M."/>
            <person name="Gonzalez S."/>
            <person name="Sacristan E."/>
            <person name="Castillo E."/>
        </authorList>
    </citation>
    <scope>NUCLEOTIDE SEQUENCE [LARGE SCALE GENOMIC DNA]</scope>
</reference>
<evidence type="ECO:0000256" key="3">
    <source>
        <dbReference type="ARBA" id="ARBA00022448"/>
    </source>
</evidence>
<name>A0A447CXB5_9BRAD</name>